<dbReference type="InParanoid" id="A0A165GWY6"/>
<dbReference type="OrthoDB" id="3270417at2759"/>
<feature type="transmembrane region" description="Helical" evidence="1">
    <location>
        <begin position="125"/>
        <end position="145"/>
    </location>
</feature>
<feature type="transmembrane region" description="Helical" evidence="1">
    <location>
        <begin position="15"/>
        <end position="37"/>
    </location>
</feature>
<dbReference type="STRING" id="1314785.A0A165GWY6"/>
<organism evidence="3 4">
    <name type="scientific">Laetiporus sulphureus 93-53</name>
    <dbReference type="NCBI Taxonomy" id="1314785"/>
    <lineage>
        <taxon>Eukaryota</taxon>
        <taxon>Fungi</taxon>
        <taxon>Dikarya</taxon>
        <taxon>Basidiomycota</taxon>
        <taxon>Agaricomycotina</taxon>
        <taxon>Agaricomycetes</taxon>
        <taxon>Polyporales</taxon>
        <taxon>Laetiporus</taxon>
    </lineage>
</organism>
<keyword evidence="1" id="KW-1133">Transmembrane helix</keyword>
<dbReference type="GeneID" id="63825030"/>
<keyword evidence="4" id="KW-1185">Reference proteome</keyword>
<dbReference type="EMBL" id="KV427608">
    <property type="protein sequence ID" value="KZT10940.1"/>
    <property type="molecule type" value="Genomic_DNA"/>
</dbReference>
<evidence type="ECO:0000313" key="4">
    <source>
        <dbReference type="Proteomes" id="UP000076871"/>
    </source>
</evidence>
<name>A0A165GWY6_9APHY</name>
<evidence type="ECO:0000256" key="1">
    <source>
        <dbReference type="SAM" id="Phobius"/>
    </source>
</evidence>
<feature type="transmembrane region" description="Helical" evidence="1">
    <location>
        <begin position="94"/>
        <end position="113"/>
    </location>
</feature>
<evidence type="ECO:0000313" key="3">
    <source>
        <dbReference type="EMBL" id="KZT10940.1"/>
    </source>
</evidence>
<dbReference type="InterPro" id="IPR045339">
    <property type="entry name" value="DUF6534"/>
</dbReference>
<keyword evidence="1" id="KW-0472">Membrane</keyword>
<feature type="domain" description="DUF6534" evidence="2">
    <location>
        <begin position="171"/>
        <end position="258"/>
    </location>
</feature>
<feature type="transmembrane region" description="Helical" evidence="1">
    <location>
        <begin position="165"/>
        <end position="186"/>
    </location>
</feature>
<accession>A0A165GWY6</accession>
<sequence>MAGVNLHLNGSLGCVFVGILFALLLYGITCAQTLYYAWHYRDNKITLKVLVAVLWMLDTARTCFDSQFLWYYFIKNRANPYGLETIANTFPVEYILADLAIVLVQCFFMYNIWKLLAGKWYRIPLSASALLLSLMSLAGGLGVVYKEQHDSKFQGTIGSSTAEATVNSVCAFVTDVYITVTLCLVLRGQSSEIKRTQQMLSKLTIYAINRGVLTSVVQMLVFIQYKNKGKSLLAELFHAPSSTLYVNTFLAILDVRQHLNKGDVAFTESVFDGVQATHNPPSSDLEG</sequence>
<dbReference type="Proteomes" id="UP000076871">
    <property type="component" value="Unassembled WGS sequence"/>
</dbReference>
<dbReference type="AlphaFoldDB" id="A0A165GWY6"/>
<gene>
    <name evidence="3" type="ORF">LAESUDRAFT_721352</name>
</gene>
<feature type="transmembrane region" description="Helical" evidence="1">
    <location>
        <begin position="207"/>
        <end position="225"/>
    </location>
</feature>
<proteinExistence type="predicted"/>
<evidence type="ECO:0000259" key="2">
    <source>
        <dbReference type="Pfam" id="PF20152"/>
    </source>
</evidence>
<dbReference type="Pfam" id="PF20152">
    <property type="entry name" value="DUF6534"/>
    <property type="match status" value="1"/>
</dbReference>
<keyword evidence="1" id="KW-0812">Transmembrane</keyword>
<dbReference type="PANTHER" id="PTHR40465">
    <property type="entry name" value="CHROMOSOME 1, WHOLE GENOME SHOTGUN SEQUENCE"/>
    <property type="match status" value="1"/>
</dbReference>
<reference evidence="3 4" key="1">
    <citation type="journal article" date="2016" name="Mol. Biol. Evol.">
        <title>Comparative Genomics of Early-Diverging Mushroom-Forming Fungi Provides Insights into the Origins of Lignocellulose Decay Capabilities.</title>
        <authorList>
            <person name="Nagy L.G."/>
            <person name="Riley R."/>
            <person name="Tritt A."/>
            <person name="Adam C."/>
            <person name="Daum C."/>
            <person name="Floudas D."/>
            <person name="Sun H."/>
            <person name="Yadav J.S."/>
            <person name="Pangilinan J."/>
            <person name="Larsson K.H."/>
            <person name="Matsuura K."/>
            <person name="Barry K."/>
            <person name="Labutti K."/>
            <person name="Kuo R."/>
            <person name="Ohm R.A."/>
            <person name="Bhattacharya S.S."/>
            <person name="Shirouzu T."/>
            <person name="Yoshinaga Y."/>
            <person name="Martin F.M."/>
            <person name="Grigoriev I.V."/>
            <person name="Hibbett D.S."/>
        </authorList>
    </citation>
    <scope>NUCLEOTIDE SEQUENCE [LARGE SCALE GENOMIC DNA]</scope>
    <source>
        <strain evidence="3 4">93-53</strain>
    </source>
</reference>
<dbReference type="RefSeq" id="XP_040768680.1">
    <property type="nucleotide sequence ID" value="XM_040908001.1"/>
</dbReference>
<feature type="transmembrane region" description="Helical" evidence="1">
    <location>
        <begin position="49"/>
        <end position="74"/>
    </location>
</feature>
<protein>
    <recommendedName>
        <fullName evidence="2">DUF6534 domain-containing protein</fullName>
    </recommendedName>
</protein>
<dbReference type="PANTHER" id="PTHR40465:SF1">
    <property type="entry name" value="DUF6534 DOMAIN-CONTAINING PROTEIN"/>
    <property type="match status" value="1"/>
</dbReference>